<sequence>MCKTECIGPKKEKQEDEKDTKPKRKRKKKITDVLAASAPKPGCPADLQKLFEDNFTDKRSVIEMEELKLPVCPKWAKLCKNHTEQKSVVMLIVCSSAHRVLDLIKQLTTFKGNAKVLKLFAKHIKVEEQIKLLQKGVTHVGVGTPGRIKALTEQDGLSLKALKYVVLDWNWRDQKLRRMPDIPEVDYTEERDCAECYTLRLDRANSIIDCACTVFFSLSEAFKGDVFMYYGLTNFHQNQRHYMVSRDDAQLVGRQYNLKNPSITCVPFDKYKNGTPIAPCGAIANSLFNDTLQLFYHSDKNTETPVPLLKTDISWFTDRTVKFQNPSPKDNLTAAFAGTARPFYWWKPAYQLSVEENNNGFVNEDLIVWMRQAAFPSFKKLYRQLNRTQEFNDGLPAGNYSVKISYSILSQALSWRNELSHQYVTKLH</sequence>
<feature type="region of interest" description="Disordered" evidence="6">
    <location>
        <begin position="1"/>
        <end position="31"/>
    </location>
</feature>
<dbReference type="InterPro" id="IPR027417">
    <property type="entry name" value="P-loop_NTPase"/>
</dbReference>
<evidence type="ECO:0000256" key="5">
    <source>
        <dbReference type="ARBA" id="ARBA00023136"/>
    </source>
</evidence>
<proteinExistence type="inferred from homology"/>
<evidence type="ECO:0000256" key="4">
    <source>
        <dbReference type="ARBA" id="ARBA00022989"/>
    </source>
</evidence>
<reference evidence="7 8" key="1">
    <citation type="submission" date="2019-01" db="EMBL/GenBank/DDBJ databases">
        <title>Draft Genome and Complete Hox-Cluster Characterization of the Sterlet Sturgeon (Acipenser ruthenus).</title>
        <authorList>
            <person name="Wei Q."/>
        </authorList>
    </citation>
    <scope>NUCLEOTIDE SEQUENCE [LARGE SCALE GENOMIC DNA]</scope>
    <source>
        <strain evidence="7">WHYD16114868_AA</strain>
        <tissue evidence="7">Blood</tissue>
    </source>
</reference>
<accession>A0A662YU27</accession>
<feature type="compositionally biased region" description="Basic and acidic residues" evidence="6">
    <location>
        <begin position="8"/>
        <end position="20"/>
    </location>
</feature>
<evidence type="ECO:0000313" key="8">
    <source>
        <dbReference type="Proteomes" id="UP000289886"/>
    </source>
</evidence>
<evidence type="ECO:0000256" key="6">
    <source>
        <dbReference type="SAM" id="MobiDB-lite"/>
    </source>
</evidence>
<dbReference type="AlphaFoldDB" id="A0A662YU27"/>
<evidence type="ECO:0000256" key="2">
    <source>
        <dbReference type="ARBA" id="ARBA00009457"/>
    </source>
</evidence>
<dbReference type="InterPro" id="IPR032704">
    <property type="entry name" value="Cms1"/>
</dbReference>
<dbReference type="EMBL" id="SCEB01000500">
    <property type="protein sequence ID" value="RXM98988.1"/>
    <property type="molecule type" value="Genomic_DNA"/>
</dbReference>
<protein>
    <submittedName>
        <fullName evidence="7">Cell cycle control protein 50C</fullName>
    </submittedName>
</protein>
<dbReference type="GO" id="GO:0016020">
    <property type="term" value="C:membrane"/>
    <property type="evidence" value="ECO:0007669"/>
    <property type="project" value="UniProtKB-SubCell"/>
</dbReference>
<dbReference type="SUPFAM" id="SSF52540">
    <property type="entry name" value="P-loop containing nucleoside triphosphate hydrolases"/>
    <property type="match status" value="1"/>
</dbReference>
<keyword evidence="3" id="KW-0812">Transmembrane</keyword>
<dbReference type="Pfam" id="PF03381">
    <property type="entry name" value="CDC50"/>
    <property type="match status" value="1"/>
</dbReference>
<comment type="similarity">
    <text evidence="2">Belongs to the CDC50/LEM3 family.</text>
</comment>
<comment type="subcellular location">
    <subcellularLocation>
        <location evidence="1">Membrane</location>
    </subcellularLocation>
</comment>
<name>A0A662YU27_ACIRT</name>
<dbReference type="GO" id="GO:0030686">
    <property type="term" value="C:90S preribosome"/>
    <property type="evidence" value="ECO:0007669"/>
    <property type="project" value="TreeGrafter"/>
</dbReference>
<dbReference type="Proteomes" id="UP000289886">
    <property type="component" value="Unassembled WGS sequence"/>
</dbReference>
<dbReference type="GO" id="GO:0005634">
    <property type="term" value="C:nucleus"/>
    <property type="evidence" value="ECO:0007669"/>
    <property type="project" value="TreeGrafter"/>
</dbReference>
<organism evidence="7 8">
    <name type="scientific">Acipenser ruthenus</name>
    <name type="common">Sterlet sturgeon</name>
    <dbReference type="NCBI Taxonomy" id="7906"/>
    <lineage>
        <taxon>Eukaryota</taxon>
        <taxon>Metazoa</taxon>
        <taxon>Chordata</taxon>
        <taxon>Craniata</taxon>
        <taxon>Vertebrata</taxon>
        <taxon>Euteleostomi</taxon>
        <taxon>Actinopterygii</taxon>
        <taxon>Chondrostei</taxon>
        <taxon>Acipenseriformes</taxon>
        <taxon>Acipenseridae</taxon>
        <taxon>Acipenser</taxon>
    </lineage>
</organism>
<comment type="caution">
    <text evidence="7">The sequence shown here is derived from an EMBL/GenBank/DDBJ whole genome shotgun (WGS) entry which is preliminary data.</text>
</comment>
<keyword evidence="4" id="KW-1133">Transmembrane helix</keyword>
<dbReference type="PANTHER" id="PTHR24030">
    <property type="entry name" value="PROTEIN CMSS1"/>
    <property type="match status" value="1"/>
</dbReference>
<keyword evidence="8" id="KW-1185">Reference proteome</keyword>
<evidence type="ECO:0000256" key="1">
    <source>
        <dbReference type="ARBA" id="ARBA00004370"/>
    </source>
</evidence>
<gene>
    <name evidence="7" type="ORF">EOD39_12320</name>
</gene>
<evidence type="ECO:0000313" key="7">
    <source>
        <dbReference type="EMBL" id="RXM98988.1"/>
    </source>
</evidence>
<dbReference type="PANTHER" id="PTHR24030:SF0">
    <property type="entry name" value="PROTEIN CMSS1"/>
    <property type="match status" value="1"/>
</dbReference>
<dbReference type="Gene3D" id="3.40.50.300">
    <property type="entry name" value="P-loop containing nucleotide triphosphate hydrolases"/>
    <property type="match status" value="1"/>
</dbReference>
<dbReference type="InterPro" id="IPR005045">
    <property type="entry name" value="CDC50/LEM3_fam"/>
</dbReference>
<keyword evidence="5" id="KW-0472">Membrane</keyword>
<evidence type="ECO:0000256" key="3">
    <source>
        <dbReference type="ARBA" id="ARBA00022692"/>
    </source>
</evidence>